<feature type="region of interest" description="Disordered" evidence="1">
    <location>
        <begin position="55"/>
        <end position="75"/>
    </location>
</feature>
<comment type="caution">
    <text evidence="2">The sequence shown here is derived from an EMBL/GenBank/DDBJ whole genome shotgun (WGS) entry which is preliminary data.</text>
</comment>
<accession>A0AAW2ERT8</accession>
<sequence length="105" mass="11808">MIYSRCSDLKLFTTSRQRCSSLGSSSSRTKTVSRNKTRPNAVPLALRALAIPRDLRNRSASRKTARENRERTTARAHAVARELTECVFSRPSSRADPLWTRKGCA</sequence>
<keyword evidence="3" id="KW-1185">Reference proteome</keyword>
<feature type="region of interest" description="Disordered" evidence="1">
    <location>
        <begin position="19"/>
        <end position="39"/>
    </location>
</feature>
<dbReference type="EMBL" id="JADYXP020000018">
    <property type="protein sequence ID" value="KAL0106038.1"/>
    <property type="molecule type" value="Genomic_DNA"/>
</dbReference>
<evidence type="ECO:0000313" key="2">
    <source>
        <dbReference type="EMBL" id="KAL0106038.1"/>
    </source>
</evidence>
<name>A0AAW2ERT8_9HYME</name>
<evidence type="ECO:0000313" key="3">
    <source>
        <dbReference type="Proteomes" id="UP001430953"/>
    </source>
</evidence>
<dbReference type="Proteomes" id="UP001430953">
    <property type="component" value="Unassembled WGS sequence"/>
</dbReference>
<feature type="compositionally biased region" description="Low complexity" evidence="1">
    <location>
        <begin position="19"/>
        <end position="30"/>
    </location>
</feature>
<feature type="compositionally biased region" description="Basic and acidic residues" evidence="1">
    <location>
        <begin position="64"/>
        <end position="75"/>
    </location>
</feature>
<gene>
    <name evidence="2" type="ORF">PUN28_016039</name>
</gene>
<evidence type="ECO:0000256" key="1">
    <source>
        <dbReference type="SAM" id="MobiDB-lite"/>
    </source>
</evidence>
<dbReference type="AlphaFoldDB" id="A0AAW2ERT8"/>
<protein>
    <submittedName>
        <fullName evidence="2">Uncharacterized protein</fullName>
    </submittedName>
</protein>
<proteinExistence type="predicted"/>
<organism evidence="2 3">
    <name type="scientific">Cardiocondyla obscurior</name>
    <dbReference type="NCBI Taxonomy" id="286306"/>
    <lineage>
        <taxon>Eukaryota</taxon>
        <taxon>Metazoa</taxon>
        <taxon>Ecdysozoa</taxon>
        <taxon>Arthropoda</taxon>
        <taxon>Hexapoda</taxon>
        <taxon>Insecta</taxon>
        <taxon>Pterygota</taxon>
        <taxon>Neoptera</taxon>
        <taxon>Endopterygota</taxon>
        <taxon>Hymenoptera</taxon>
        <taxon>Apocrita</taxon>
        <taxon>Aculeata</taxon>
        <taxon>Formicoidea</taxon>
        <taxon>Formicidae</taxon>
        <taxon>Myrmicinae</taxon>
        <taxon>Cardiocondyla</taxon>
    </lineage>
</organism>
<reference evidence="2 3" key="1">
    <citation type="submission" date="2023-03" db="EMBL/GenBank/DDBJ databases">
        <title>High recombination rates correlate with genetic variation in Cardiocondyla obscurior ants.</title>
        <authorList>
            <person name="Errbii M."/>
        </authorList>
    </citation>
    <scope>NUCLEOTIDE SEQUENCE [LARGE SCALE GENOMIC DNA]</scope>
    <source>
        <strain evidence="2">Alpha-2009</strain>
        <tissue evidence="2">Whole body</tissue>
    </source>
</reference>